<dbReference type="SUPFAM" id="SSF90123">
    <property type="entry name" value="ABC transporter transmembrane region"/>
    <property type="match status" value="1"/>
</dbReference>
<keyword evidence="3 5" id="KW-1133">Transmembrane helix</keyword>
<sequence>MASATFSITLPHTVPIPKHYTQRLTDHHRLALRSFSPSRRRHFCLKSKGSSSTTYISGPGADVIISENDPEFQDSESESESQQSTNLISWGLIWSLVARHKLRLAASVITLVGCTTCILTLPLYIGRYFEVLTGVRPEPLWKVLSKMGLLYTLEPIFTIIFVSNMNTIWEKVMLSLRAQIFRRVLIQKVEFFDRYKVGELTALLTSELGSLKNIVSENTSRDRGFRALSEVVGTISLLFVLSPPLAPILCLLTLTVSVLVAVYKRSTVSVYKAHGLSQASIADCVNETFSAIRTVRSFGGEKHQMSMFGSQVLAYQTSGIKLGIFKSVNESLTRVAVYISLMALYCLGGSKVKAGELSVGTVIAFIGYTFTLTFAVQALVNTFGDLSGAFAATDRINAVLSGAEIDEALACGLEKEIKEKEVHDKHLGMFFDNGSYRKRQSLKVGHMWSLNSASNVHSLAESGDICLEGITK</sequence>
<dbReference type="InterPro" id="IPR039421">
    <property type="entry name" value="Type_1_exporter"/>
</dbReference>
<reference evidence="7 8" key="1">
    <citation type="submission" date="2024-02" db="EMBL/GenBank/DDBJ databases">
        <authorList>
            <person name="Vignale AGUSTIN F."/>
            <person name="Sosa J E."/>
            <person name="Modenutti C."/>
        </authorList>
    </citation>
    <scope>NUCLEOTIDE SEQUENCE [LARGE SCALE GENOMIC DNA]</scope>
</reference>
<proteinExistence type="predicted"/>
<evidence type="ECO:0000256" key="5">
    <source>
        <dbReference type="SAM" id="Phobius"/>
    </source>
</evidence>
<gene>
    <name evidence="7" type="ORF">ILEXP_LOCUS2151</name>
</gene>
<dbReference type="CDD" id="cd18557">
    <property type="entry name" value="ABC_6TM_TAP_ABCB8_10_like"/>
    <property type="match status" value="1"/>
</dbReference>
<evidence type="ECO:0000259" key="6">
    <source>
        <dbReference type="PROSITE" id="PS50929"/>
    </source>
</evidence>
<dbReference type="Pfam" id="PF00664">
    <property type="entry name" value="ABC_membrane"/>
    <property type="match status" value="1"/>
</dbReference>
<evidence type="ECO:0000313" key="8">
    <source>
        <dbReference type="Proteomes" id="UP001642360"/>
    </source>
</evidence>
<organism evidence="7 8">
    <name type="scientific">Ilex paraguariensis</name>
    <name type="common">yerba mate</name>
    <dbReference type="NCBI Taxonomy" id="185542"/>
    <lineage>
        <taxon>Eukaryota</taxon>
        <taxon>Viridiplantae</taxon>
        <taxon>Streptophyta</taxon>
        <taxon>Embryophyta</taxon>
        <taxon>Tracheophyta</taxon>
        <taxon>Spermatophyta</taxon>
        <taxon>Magnoliopsida</taxon>
        <taxon>eudicotyledons</taxon>
        <taxon>Gunneridae</taxon>
        <taxon>Pentapetalae</taxon>
        <taxon>asterids</taxon>
        <taxon>campanulids</taxon>
        <taxon>Aquifoliales</taxon>
        <taxon>Aquifoliaceae</taxon>
        <taxon>Ilex</taxon>
    </lineage>
</organism>
<dbReference type="PROSITE" id="PS50929">
    <property type="entry name" value="ABC_TM1F"/>
    <property type="match status" value="1"/>
</dbReference>
<dbReference type="PANTHER" id="PTHR43394:SF7">
    <property type="entry name" value="ABC TRANSPORTER B FAMILY MEMBER 28"/>
    <property type="match status" value="1"/>
</dbReference>
<evidence type="ECO:0000256" key="1">
    <source>
        <dbReference type="ARBA" id="ARBA00004141"/>
    </source>
</evidence>
<dbReference type="Proteomes" id="UP001642360">
    <property type="component" value="Unassembled WGS sequence"/>
</dbReference>
<keyword evidence="2 5" id="KW-0812">Transmembrane</keyword>
<dbReference type="Gene3D" id="1.20.1560.10">
    <property type="entry name" value="ABC transporter type 1, transmembrane domain"/>
    <property type="match status" value="1"/>
</dbReference>
<feature type="transmembrane region" description="Helical" evidence="5">
    <location>
        <begin position="104"/>
        <end position="129"/>
    </location>
</feature>
<evidence type="ECO:0000256" key="2">
    <source>
        <dbReference type="ARBA" id="ARBA00022692"/>
    </source>
</evidence>
<dbReference type="InterPro" id="IPR011527">
    <property type="entry name" value="ABC1_TM_dom"/>
</dbReference>
<dbReference type="AlphaFoldDB" id="A0ABC8QSL1"/>
<accession>A0ABC8QSL1</accession>
<name>A0ABC8QSL1_9AQUA</name>
<protein>
    <recommendedName>
        <fullName evidence="6">ABC transmembrane type-1 domain-containing protein</fullName>
    </recommendedName>
</protein>
<dbReference type="EMBL" id="CAUOFW020000692">
    <property type="protein sequence ID" value="CAK9135221.1"/>
    <property type="molecule type" value="Genomic_DNA"/>
</dbReference>
<comment type="subcellular location">
    <subcellularLocation>
        <location evidence="1">Membrane</location>
        <topology evidence="1">Multi-pass membrane protein</topology>
    </subcellularLocation>
</comment>
<feature type="transmembrane region" description="Helical" evidence="5">
    <location>
        <begin position="359"/>
        <end position="380"/>
    </location>
</feature>
<evidence type="ECO:0000256" key="3">
    <source>
        <dbReference type="ARBA" id="ARBA00022989"/>
    </source>
</evidence>
<evidence type="ECO:0000256" key="4">
    <source>
        <dbReference type="ARBA" id="ARBA00023136"/>
    </source>
</evidence>
<keyword evidence="8" id="KW-1185">Reference proteome</keyword>
<comment type="caution">
    <text evidence="7">The sequence shown here is derived from an EMBL/GenBank/DDBJ whole genome shotgun (WGS) entry which is preliminary data.</text>
</comment>
<dbReference type="GO" id="GO:0016020">
    <property type="term" value="C:membrane"/>
    <property type="evidence" value="ECO:0007669"/>
    <property type="project" value="UniProtKB-SubCell"/>
</dbReference>
<keyword evidence="4 5" id="KW-0472">Membrane</keyword>
<dbReference type="InterPro" id="IPR036640">
    <property type="entry name" value="ABC1_TM_sf"/>
</dbReference>
<feature type="transmembrane region" description="Helical" evidence="5">
    <location>
        <begin position="231"/>
        <end position="263"/>
    </location>
</feature>
<dbReference type="PANTHER" id="PTHR43394">
    <property type="entry name" value="ATP-DEPENDENT PERMEASE MDL1, MITOCHONDRIAL"/>
    <property type="match status" value="1"/>
</dbReference>
<evidence type="ECO:0000313" key="7">
    <source>
        <dbReference type="EMBL" id="CAK9135221.1"/>
    </source>
</evidence>
<feature type="domain" description="ABC transmembrane type-1" evidence="6">
    <location>
        <begin position="105"/>
        <end position="388"/>
    </location>
</feature>
<feature type="transmembrane region" description="Helical" evidence="5">
    <location>
        <begin position="149"/>
        <end position="169"/>
    </location>
</feature>